<dbReference type="RefSeq" id="WP_326024180.1">
    <property type="nucleotide sequence ID" value="NZ_JAOZYC010000214.1"/>
</dbReference>
<evidence type="ECO:0000256" key="1">
    <source>
        <dbReference type="ARBA" id="ARBA00023125"/>
    </source>
</evidence>
<accession>A0ABU6FJW3</accession>
<keyword evidence="1 2" id="KW-0238">DNA-binding</keyword>
<evidence type="ECO:0000256" key="3">
    <source>
        <dbReference type="SAM" id="MobiDB-lite"/>
    </source>
</evidence>
<dbReference type="PROSITE" id="PS50935">
    <property type="entry name" value="SSB"/>
    <property type="match status" value="1"/>
</dbReference>
<evidence type="ECO:0000256" key="2">
    <source>
        <dbReference type="PROSITE-ProRule" id="PRU00252"/>
    </source>
</evidence>
<comment type="caution">
    <text evidence="4">The sequence shown here is derived from an EMBL/GenBank/DDBJ whole genome shotgun (WGS) entry which is preliminary data.</text>
</comment>
<organism evidence="4 5">
    <name type="scientific">Streptomyces endophyticus</name>
    <dbReference type="NCBI Taxonomy" id="714166"/>
    <lineage>
        <taxon>Bacteria</taxon>
        <taxon>Bacillati</taxon>
        <taxon>Actinomycetota</taxon>
        <taxon>Actinomycetes</taxon>
        <taxon>Kitasatosporales</taxon>
        <taxon>Streptomycetaceae</taxon>
        <taxon>Streptomyces</taxon>
    </lineage>
</organism>
<dbReference type="InterPro" id="IPR012340">
    <property type="entry name" value="NA-bd_OB-fold"/>
</dbReference>
<protein>
    <submittedName>
        <fullName evidence="4">Single-stranded DNA-binding protein</fullName>
    </submittedName>
</protein>
<dbReference type="Pfam" id="PF00436">
    <property type="entry name" value="SSB"/>
    <property type="match status" value="1"/>
</dbReference>
<sequence length="181" mass="19683">MSSETMVTVVGNVATTPVFRELPTGPVARFRLAAHTRRYDRVQNVWVDGHTNFFTVWAWRALGTNVQSSLALGEPVMVQGKLKVRDEERGGQHWTSADIEAVAIGHDLSRGTSAFRRVQQLRMESAPRSDVPRGDAPRDDSPWDVTKPGEAGAGSEVGVGQASTRQPAEAEPDLVEPQPVG</sequence>
<evidence type="ECO:0000313" key="5">
    <source>
        <dbReference type="Proteomes" id="UP001354931"/>
    </source>
</evidence>
<keyword evidence="5" id="KW-1185">Reference proteome</keyword>
<gene>
    <name evidence="4" type="ORF">OKJ99_43350</name>
</gene>
<dbReference type="InterPro" id="IPR000424">
    <property type="entry name" value="Primosome_PriB/ssb"/>
</dbReference>
<feature type="compositionally biased region" description="Basic and acidic residues" evidence="3">
    <location>
        <begin position="125"/>
        <end position="141"/>
    </location>
</feature>
<dbReference type="Gene3D" id="2.40.50.140">
    <property type="entry name" value="Nucleic acid-binding proteins"/>
    <property type="match status" value="1"/>
</dbReference>
<name>A0ABU6FJW3_9ACTN</name>
<proteinExistence type="predicted"/>
<dbReference type="EMBL" id="JAOZYC010000214">
    <property type="protein sequence ID" value="MEB8344332.1"/>
    <property type="molecule type" value="Genomic_DNA"/>
</dbReference>
<dbReference type="CDD" id="cd04496">
    <property type="entry name" value="SSB_OBF"/>
    <property type="match status" value="1"/>
</dbReference>
<reference evidence="4 5" key="1">
    <citation type="submission" date="2022-10" db="EMBL/GenBank/DDBJ databases">
        <authorList>
            <person name="Xie J."/>
            <person name="Shen N."/>
        </authorList>
    </citation>
    <scope>NUCLEOTIDE SEQUENCE [LARGE SCALE GENOMIC DNA]</scope>
    <source>
        <strain evidence="4 5">YIM65594</strain>
    </source>
</reference>
<evidence type="ECO:0000313" key="4">
    <source>
        <dbReference type="EMBL" id="MEB8344332.1"/>
    </source>
</evidence>
<dbReference type="SUPFAM" id="SSF50249">
    <property type="entry name" value="Nucleic acid-binding proteins"/>
    <property type="match status" value="1"/>
</dbReference>
<feature type="region of interest" description="Disordered" evidence="3">
    <location>
        <begin position="122"/>
        <end position="181"/>
    </location>
</feature>
<dbReference type="GO" id="GO:0003677">
    <property type="term" value="F:DNA binding"/>
    <property type="evidence" value="ECO:0007669"/>
    <property type="project" value="UniProtKB-KW"/>
</dbReference>
<dbReference type="Proteomes" id="UP001354931">
    <property type="component" value="Unassembled WGS sequence"/>
</dbReference>